<dbReference type="EMBL" id="AUZM01000026">
    <property type="protein sequence ID" value="ERT07107.1"/>
    <property type="molecule type" value="Genomic_DNA"/>
</dbReference>
<name>U7QIK5_9CYAN</name>
<dbReference type="OrthoDB" id="436531at2"/>
<evidence type="ECO:0000313" key="4">
    <source>
        <dbReference type="Proteomes" id="UP000017127"/>
    </source>
</evidence>
<dbReference type="GO" id="GO:0005576">
    <property type="term" value="C:extracellular region"/>
    <property type="evidence" value="ECO:0007669"/>
    <property type="project" value="UniProtKB-SubCell"/>
</dbReference>
<keyword evidence="4" id="KW-1185">Reference proteome</keyword>
<reference evidence="3 4" key="1">
    <citation type="journal article" date="2013" name="Front. Microbiol.">
        <title>Comparative genomic analyses of the cyanobacterium, Lyngbya aestuarii BL J, a powerful hydrogen producer.</title>
        <authorList>
            <person name="Kothari A."/>
            <person name="Vaughn M."/>
            <person name="Garcia-Pichel F."/>
        </authorList>
    </citation>
    <scope>NUCLEOTIDE SEQUENCE [LARGE SCALE GENOMIC DNA]</scope>
    <source>
        <strain evidence="3 4">BL J</strain>
    </source>
</reference>
<dbReference type="InterPro" id="IPR050557">
    <property type="entry name" value="RTX_toxin/Mannuronan_C5-epim"/>
</dbReference>
<dbReference type="Pfam" id="PF00353">
    <property type="entry name" value="HemolysinCabind"/>
    <property type="match status" value="1"/>
</dbReference>
<dbReference type="GO" id="GO:0005509">
    <property type="term" value="F:calcium ion binding"/>
    <property type="evidence" value="ECO:0007669"/>
    <property type="project" value="InterPro"/>
</dbReference>
<comment type="subcellular location">
    <subcellularLocation>
        <location evidence="1">Secreted</location>
    </subcellularLocation>
</comment>
<dbReference type="PROSITE" id="PS00330">
    <property type="entry name" value="HEMOLYSIN_CALCIUM"/>
    <property type="match status" value="1"/>
</dbReference>
<dbReference type="Proteomes" id="UP000017127">
    <property type="component" value="Unassembled WGS sequence"/>
</dbReference>
<organism evidence="3 4">
    <name type="scientific">Lyngbya aestuarii BL J</name>
    <dbReference type="NCBI Taxonomy" id="1348334"/>
    <lineage>
        <taxon>Bacteria</taxon>
        <taxon>Bacillati</taxon>
        <taxon>Cyanobacteriota</taxon>
        <taxon>Cyanophyceae</taxon>
        <taxon>Oscillatoriophycideae</taxon>
        <taxon>Oscillatoriales</taxon>
        <taxon>Microcoleaceae</taxon>
        <taxon>Lyngbya</taxon>
    </lineage>
</organism>
<evidence type="ECO:0000313" key="3">
    <source>
        <dbReference type="EMBL" id="ERT07107.1"/>
    </source>
</evidence>
<keyword evidence="2" id="KW-0964">Secreted</keyword>
<dbReference type="AlphaFoldDB" id="U7QIK5"/>
<evidence type="ECO:0000256" key="1">
    <source>
        <dbReference type="ARBA" id="ARBA00004613"/>
    </source>
</evidence>
<dbReference type="PRINTS" id="PR00313">
    <property type="entry name" value="CABNDNGRPT"/>
</dbReference>
<dbReference type="Gene3D" id="2.150.10.10">
    <property type="entry name" value="Serralysin-like metalloprotease, C-terminal"/>
    <property type="match status" value="2"/>
</dbReference>
<comment type="caution">
    <text evidence="3">The sequence shown here is derived from an EMBL/GenBank/DDBJ whole genome shotgun (WGS) entry which is preliminary data.</text>
</comment>
<dbReference type="PANTHER" id="PTHR38340">
    <property type="entry name" value="S-LAYER PROTEIN"/>
    <property type="match status" value="1"/>
</dbReference>
<gene>
    <name evidence="3" type="ORF">M595_2972</name>
</gene>
<accession>U7QIK5</accession>
<dbReference type="PANTHER" id="PTHR38340:SF1">
    <property type="entry name" value="S-LAYER PROTEIN"/>
    <property type="match status" value="1"/>
</dbReference>
<proteinExistence type="predicted"/>
<dbReference type="PATRIC" id="fig|1348334.3.peg.2877"/>
<dbReference type="SUPFAM" id="SSF51120">
    <property type="entry name" value="beta-Roll"/>
    <property type="match status" value="1"/>
</dbReference>
<dbReference type="InterPro" id="IPR018511">
    <property type="entry name" value="Hemolysin-typ_Ca-bd_CS"/>
</dbReference>
<sequence>MVFFLSDGGAGLINFGGINPPDRETVVNSIVVPPIVPNFPLAGEDVFFEFEEVGNIPLIAPEGGLTLRPVAPVTRNSEAVGISDFEPFEINPITGEITSPGEVTFSTYPFFQYGGNNNNFNATELENIELNNLNNSLNSYQSHDILVGTPENDTLNGGGGNDYLSGGLGNDRLNGDSENDTLFGGQGNDFLNGGIGNDILSGDRGQDILTGGLNSDVFILSNSAATADFTQADIITDFQVGVDQIGLNEGLSPINLNLVPANLLGNPGTLIVNNSSNTALGFVSNISANSLWNSFI</sequence>
<dbReference type="InterPro" id="IPR011049">
    <property type="entry name" value="Serralysin-like_metalloprot_C"/>
</dbReference>
<dbReference type="InterPro" id="IPR001343">
    <property type="entry name" value="Hemolysn_Ca-bd"/>
</dbReference>
<evidence type="ECO:0000256" key="2">
    <source>
        <dbReference type="ARBA" id="ARBA00022525"/>
    </source>
</evidence>
<protein>
    <submittedName>
        <fullName evidence="3">Hemolysin-type calcium-binding repeat family protein</fullName>
    </submittedName>
</protein>
<dbReference type="RefSeq" id="WP_023066743.1">
    <property type="nucleotide sequence ID" value="NZ_AUZM01000026.1"/>
</dbReference>